<evidence type="ECO:0000313" key="2">
    <source>
        <dbReference type="Proteomes" id="UP000001070"/>
    </source>
</evidence>
<organism evidence="2">
    <name type="scientific">Drosophila grimshawi</name>
    <name type="common">Hawaiian fruit fly</name>
    <name type="synonym">Idiomyia grimshawi</name>
    <dbReference type="NCBI Taxonomy" id="7222"/>
    <lineage>
        <taxon>Eukaryota</taxon>
        <taxon>Metazoa</taxon>
        <taxon>Ecdysozoa</taxon>
        <taxon>Arthropoda</taxon>
        <taxon>Hexapoda</taxon>
        <taxon>Insecta</taxon>
        <taxon>Pterygota</taxon>
        <taxon>Neoptera</taxon>
        <taxon>Endopterygota</taxon>
        <taxon>Diptera</taxon>
        <taxon>Brachycera</taxon>
        <taxon>Muscomorpha</taxon>
        <taxon>Ephydroidea</taxon>
        <taxon>Drosophilidae</taxon>
        <taxon>Drosophila</taxon>
        <taxon>Hawaiian Drosophila</taxon>
    </lineage>
</organism>
<dbReference type="EMBL" id="CH916907">
    <property type="protein sequence ID" value="EDV91609.1"/>
    <property type="molecule type" value="Genomic_DNA"/>
</dbReference>
<dbReference type="Proteomes" id="UP000001070">
    <property type="component" value="Unassembled WGS sequence"/>
</dbReference>
<dbReference type="InParanoid" id="B4K1A8"/>
<gene>
    <name evidence="1" type="primary">Dgri\GH23443</name>
    <name evidence="1" type="ORF">Dgri_GH23443</name>
</gene>
<keyword evidence="2" id="KW-1185">Reference proteome</keyword>
<accession>B4K1A8</accession>
<proteinExistence type="predicted"/>
<dbReference type="HOGENOM" id="CLU_2322770_0_0_1"/>
<dbReference type="AlphaFoldDB" id="B4K1A8"/>
<sequence length="99" mass="10871">MALWKPLTADNLPTNIFSNILEKVDSSFIGRYDETRLSGLPGFGSIAITAHFHGVGKWWMRTMELKSSNKNITPFSGQTSSAVNAIIARDLSGLKPAYL</sequence>
<name>B4K1A8_DROGR</name>
<evidence type="ECO:0000313" key="1">
    <source>
        <dbReference type="EMBL" id="EDV91609.1"/>
    </source>
</evidence>
<protein>
    <submittedName>
        <fullName evidence="1">GH23443</fullName>
    </submittedName>
</protein>
<reference evidence="1 2" key="1">
    <citation type="journal article" date="2007" name="Nature">
        <title>Evolution of genes and genomes on the Drosophila phylogeny.</title>
        <authorList>
            <consortium name="Drosophila 12 Genomes Consortium"/>
            <person name="Clark A.G."/>
            <person name="Eisen M.B."/>
            <person name="Smith D.R."/>
            <person name="Bergman C.M."/>
            <person name="Oliver B."/>
            <person name="Markow T.A."/>
            <person name="Kaufman T.C."/>
            <person name="Kellis M."/>
            <person name="Gelbart W."/>
            <person name="Iyer V.N."/>
            <person name="Pollard D.A."/>
            <person name="Sackton T.B."/>
            <person name="Larracuente A.M."/>
            <person name="Singh N.D."/>
            <person name="Abad J.P."/>
            <person name="Abt D.N."/>
            <person name="Adryan B."/>
            <person name="Aguade M."/>
            <person name="Akashi H."/>
            <person name="Anderson W.W."/>
            <person name="Aquadro C.F."/>
            <person name="Ardell D.H."/>
            <person name="Arguello R."/>
            <person name="Artieri C.G."/>
            <person name="Barbash D.A."/>
            <person name="Barker D."/>
            <person name="Barsanti P."/>
            <person name="Batterham P."/>
            <person name="Batzoglou S."/>
            <person name="Begun D."/>
            <person name="Bhutkar A."/>
            <person name="Blanco E."/>
            <person name="Bosak S.A."/>
            <person name="Bradley R.K."/>
            <person name="Brand A.D."/>
            <person name="Brent M.R."/>
            <person name="Brooks A.N."/>
            <person name="Brown R.H."/>
            <person name="Butlin R.K."/>
            <person name="Caggese C."/>
            <person name="Calvi B.R."/>
            <person name="Bernardo de Carvalho A."/>
            <person name="Caspi A."/>
            <person name="Castrezana S."/>
            <person name="Celniker S.E."/>
            <person name="Chang J.L."/>
            <person name="Chapple C."/>
            <person name="Chatterji S."/>
            <person name="Chinwalla A."/>
            <person name="Civetta A."/>
            <person name="Clifton S.W."/>
            <person name="Comeron J.M."/>
            <person name="Costello J.C."/>
            <person name="Coyne J.A."/>
            <person name="Daub J."/>
            <person name="David R.G."/>
            <person name="Delcher A.L."/>
            <person name="Delehaunty K."/>
            <person name="Do C.B."/>
            <person name="Ebling H."/>
            <person name="Edwards K."/>
            <person name="Eickbush T."/>
            <person name="Evans J.D."/>
            <person name="Filipski A."/>
            <person name="Findeiss S."/>
            <person name="Freyhult E."/>
            <person name="Fulton L."/>
            <person name="Fulton R."/>
            <person name="Garcia A.C."/>
            <person name="Gardiner A."/>
            <person name="Garfield D.A."/>
            <person name="Garvin B.E."/>
            <person name="Gibson G."/>
            <person name="Gilbert D."/>
            <person name="Gnerre S."/>
            <person name="Godfrey J."/>
            <person name="Good R."/>
            <person name="Gotea V."/>
            <person name="Gravely B."/>
            <person name="Greenberg A.J."/>
            <person name="Griffiths-Jones S."/>
            <person name="Gross S."/>
            <person name="Guigo R."/>
            <person name="Gustafson E.A."/>
            <person name="Haerty W."/>
            <person name="Hahn M.W."/>
            <person name="Halligan D.L."/>
            <person name="Halpern A.L."/>
            <person name="Halter G.M."/>
            <person name="Han M.V."/>
            <person name="Heger A."/>
            <person name="Hillier L."/>
            <person name="Hinrichs A.S."/>
            <person name="Holmes I."/>
            <person name="Hoskins R.A."/>
            <person name="Hubisz M.J."/>
            <person name="Hultmark D."/>
            <person name="Huntley M.A."/>
            <person name="Jaffe D.B."/>
            <person name="Jagadeeshan S."/>
            <person name="Jeck W.R."/>
            <person name="Johnson J."/>
            <person name="Jones C.D."/>
            <person name="Jordan W.C."/>
            <person name="Karpen G.H."/>
            <person name="Kataoka E."/>
            <person name="Keightley P.D."/>
            <person name="Kheradpour P."/>
            <person name="Kirkness E.F."/>
            <person name="Koerich L.B."/>
            <person name="Kristiansen K."/>
            <person name="Kudrna D."/>
            <person name="Kulathinal R.J."/>
            <person name="Kumar S."/>
            <person name="Kwok R."/>
            <person name="Lander E."/>
            <person name="Langley C.H."/>
            <person name="Lapoint R."/>
            <person name="Lazzaro B.P."/>
            <person name="Lee S.J."/>
            <person name="Levesque L."/>
            <person name="Li R."/>
            <person name="Lin C.F."/>
            <person name="Lin M.F."/>
            <person name="Lindblad-Toh K."/>
            <person name="Llopart A."/>
            <person name="Long M."/>
            <person name="Low L."/>
            <person name="Lozovsky E."/>
            <person name="Lu J."/>
            <person name="Luo M."/>
            <person name="Machado C.A."/>
            <person name="Makalowski W."/>
            <person name="Marzo M."/>
            <person name="Matsuda M."/>
            <person name="Matzkin L."/>
            <person name="McAllister B."/>
            <person name="McBride C.S."/>
            <person name="McKernan B."/>
            <person name="McKernan K."/>
            <person name="Mendez-Lago M."/>
            <person name="Minx P."/>
            <person name="Mollenhauer M.U."/>
            <person name="Montooth K."/>
            <person name="Mount S.M."/>
            <person name="Mu X."/>
            <person name="Myers E."/>
            <person name="Negre B."/>
            <person name="Newfeld S."/>
            <person name="Nielsen R."/>
            <person name="Noor M.A."/>
            <person name="O'Grady P."/>
            <person name="Pachter L."/>
            <person name="Papaceit M."/>
            <person name="Parisi M.J."/>
            <person name="Parisi M."/>
            <person name="Parts L."/>
            <person name="Pedersen J.S."/>
            <person name="Pesole G."/>
            <person name="Phillippy A.M."/>
            <person name="Ponting C.P."/>
            <person name="Pop M."/>
            <person name="Porcelli D."/>
            <person name="Powell J.R."/>
            <person name="Prohaska S."/>
            <person name="Pruitt K."/>
            <person name="Puig M."/>
            <person name="Quesneville H."/>
            <person name="Ram K.R."/>
            <person name="Rand D."/>
            <person name="Rasmussen M.D."/>
            <person name="Reed L.K."/>
            <person name="Reenan R."/>
            <person name="Reily A."/>
            <person name="Remington K.A."/>
            <person name="Rieger T.T."/>
            <person name="Ritchie M.G."/>
            <person name="Robin C."/>
            <person name="Rogers Y.H."/>
            <person name="Rohde C."/>
            <person name="Rozas J."/>
            <person name="Rubenfield M.J."/>
            <person name="Ruiz A."/>
            <person name="Russo S."/>
            <person name="Salzberg S.L."/>
            <person name="Sanchez-Gracia A."/>
            <person name="Saranga D.J."/>
            <person name="Sato H."/>
            <person name="Schaeffer S.W."/>
            <person name="Schatz M.C."/>
            <person name="Schlenke T."/>
            <person name="Schwartz R."/>
            <person name="Segarra C."/>
            <person name="Singh R.S."/>
            <person name="Sirot L."/>
            <person name="Sirota M."/>
            <person name="Sisneros N.B."/>
            <person name="Smith C.D."/>
            <person name="Smith T.F."/>
            <person name="Spieth J."/>
            <person name="Stage D.E."/>
            <person name="Stark A."/>
            <person name="Stephan W."/>
            <person name="Strausberg R.L."/>
            <person name="Strempel S."/>
            <person name="Sturgill D."/>
            <person name="Sutton G."/>
            <person name="Sutton G.G."/>
            <person name="Tao W."/>
            <person name="Teichmann S."/>
            <person name="Tobari Y.N."/>
            <person name="Tomimura Y."/>
            <person name="Tsolas J.M."/>
            <person name="Valente V.L."/>
            <person name="Venter E."/>
            <person name="Venter J.C."/>
            <person name="Vicario S."/>
            <person name="Vieira F.G."/>
            <person name="Vilella A.J."/>
            <person name="Villasante A."/>
            <person name="Walenz B."/>
            <person name="Wang J."/>
            <person name="Wasserman M."/>
            <person name="Watts T."/>
            <person name="Wilson D."/>
            <person name="Wilson R.K."/>
            <person name="Wing R.A."/>
            <person name="Wolfner M.F."/>
            <person name="Wong A."/>
            <person name="Wong G.K."/>
            <person name="Wu C.I."/>
            <person name="Wu G."/>
            <person name="Yamamoto D."/>
            <person name="Yang H.P."/>
            <person name="Yang S.P."/>
            <person name="Yorke J.A."/>
            <person name="Yoshida K."/>
            <person name="Zdobnov E."/>
            <person name="Zhang P."/>
            <person name="Zhang Y."/>
            <person name="Zimin A.V."/>
            <person name="Baldwin J."/>
            <person name="Abdouelleil A."/>
            <person name="Abdulkadir J."/>
            <person name="Abebe A."/>
            <person name="Abera B."/>
            <person name="Abreu J."/>
            <person name="Acer S.C."/>
            <person name="Aftuck L."/>
            <person name="Alexander A."/>
            <person name="An P."/>
            <person name="Anderson E."/>
            <person name="Anderson S."/>
            <person name="Arachi H."/>
            <person name="Azer M."/>
            <person name="Bachantsang P."/>
            <person name="Barry A."/>
            <person name="Bayul T."/>
            <person name="Berlin A."/>
            <person name="Bessette D."/>
            <person name="Bloom T."/>
            <person name="Blye J."/>
            <person name="Boguslavskiy L."/>
            <person name="Bonnet C."/>
            <person name="Boukhgalter B."/>
            <person name="Bourzgui I."/>
            <person name="Brown A."/>
            <person name="Cahill P."/>
            <person name="Channer S."/>
            <person name="Cheshatsang Y."/>
            <person name="Chuda L."/>
            <person name="Citroen M."/>
            <person name="Collymore A."/>
            <person name="Cooke P."/>
            <person name="Costello M."/>
            <person name="D'Aco K."/>
            <person name="Daza R."/>
            <person name="De Haan G."/>
            <person name="DeGray S."/>
            <person name="DeMaso C."/>
            <person name="Dhargay N."/>
            <person name="Dooley K."/>
            <person name="Dooley E."/>
            <person name="Doricent M."/>
            <person name="Dorje P."/>
            <person name="Dorjee K."/>
            <person name="Dupes A."/>
            <person name="Elong R."/>
            <person name="Falk J."/>
            <person name="Farina A."/>
            <person name="Faro S."/>
            <person name="Ferguson D."/>
            <person name="Fisher S."/>
            <person name="Foley C.D."/>
            <person name="Franke A."/>
            <person name="Friedrich D."/>
            <person name="Gadbois L."/>
            <person name="Gearin G."/>
            <person name="Gearin C.R."/>
            <person name="Giannoukos G."/>
            <person name="Goode T."/>
            <person name="Graham J."/>
            <person name="Grandbois E."/>
            <person name="Grewal S."/>
            <person name="Gyaltsen K."/>
            <person name="Hafez N."/>
            <person name="Hagos B."/>
            <person name="Hall J."/>
            <person name="Henson C."/>
            <person name="Hollinger A."/>
            <person name="Honan T."/>
            <person name="Huard M.D."/>
            <person name="Hughes L."/>
            <person name="Hurhula B."/>
            <person name="Husby M.E."/>
            <person name="Kamat A."/>
            <person name="Kanga B."/>
            <person name="Kashin S."/>
            <person name="Khazanovich D."/>
            <person name="Kisner P."/>
            <person name="Lance K."/>
            <person name="Lara M."/>
            <person name="Lee W."/>
            <person name="Lennon N."/>
            <person name="Letendre F."/>
            <person name="LeVine R."/>
            <person name="Lipovsky A."/>
            <person name="Liu X."/>
            <person name="Liu J."/>
            <person name="Liu S."/>
            <person name="Lokyitsang T."/>
            <person name="Lokyitsang Y."/>
            <person name="Lubonja R."/>
            <person name="Lui A."/>
            <person name="MacDonald P."/>
            <person name="Magnisalis V."/>
            <person name="Maru K."/>
            <person name="Matthews C."/>
            <person name="McCusker W."/>
            <person name="McDonough S."/>
            <person name="Mehta T."/>
            <person name="Meldrim J."/>
            <person name="Meneus L."/>
            <person name="Mihai O."/>
            <person name="Mihalev A."/>
            <person name="Mihova T."/>
            <person name="Mittelman R."/>
            <person name="Mlenga V."/>
            <person name="Montmayeur A."/>
            <person name="Mulrain L."/>
            <person name="Navidi A."/>
            <person name="Naylor J."/>
            <person name="Negash T."/>
            <person name="Nguyen T."/>
            <person name="Nguyen N."/>
            <person name="Nicol R."/>
            <person name="Norbu C."/>
            <person name="Norbu N."/>
            <person name="Novod N."/>
            <person name="O'Neill B."/>
            <person name="Osman S."/>
            <person name="Markiewicz E."/>
            <person name="Oyono O.L."/>
            <person name="Patti C."/>
            <person name="Phunkhang P."/>
            <person name="Pierre F."/>
            <person name="Priest M."/>
            <person name="Raghuraman S."/>
            <person name="Rege F."/>
            <person name="Reyes R."/>
            <person name="Rise C."/>
            <person name="Rogov P."/>
            <person name="Ross K."/>
            <person name="Ryan E."/>
            <person name="Settipalli S."/>
            <person name="Shea T."/>
            <person name="Sherpa N."/>
            <person name="Shi L."/>
            <person name="Shih D."/>
            <person name="Sparrow T."/>
            <person name="Spaulding J."/>
            <person name="Stalker J."/>
            <person name="Stange-Thomann N."/>
            <person name="Stavropoulos S."/>
            <person name="Stone C."/>
            <person name="Strader C."/>
            <person name="Tesfaye S."/>
            <person name="Thomson T."/>
            <person name="Thoulutsang Y."/>
            <person name="Thoulutsang D."/>
            <person name="Topham K."/>
            <person name="Topping I."/>
            <person name="Tsamla T."/>
            <person name="Vassiliev H."/>
            <person name="Vo A."/>
            <person name="Wangchuk T."/>
            <person name="Wangdi T."/>
            <person name="Weiand M."/>
            <person name="Wilkinson J."/>
            <person name="Wilson A."/>
            <person name="Yadav S."/>
            <person name="Young G."/>
            <person name="Yu Q."/>
            <person name="Zembek L."/>
            <person name="Zhong D."/>
            <person name="Zimmer A."/>
            <person name="Zwirko Z."/>
            <person name="Jaffe D.B."/>
            <person name="Alvarez P."/>
            <person name="Brockman W."/>
            <person name="Butler J."/>
            <person name="Chin C."/>
            <person name="Gnerre S."/>
            <person name="Grabherr M."/>
            <person name="Kleber M."/>
            <person name="Mauceli E."/>
            <person name="MacCallum I."/>
        </authorList>
    </citation>
    <scope>NUCLEOTIDE SEQUENCE [LARGE SCALE GENOMIC DNA]</scope>
    <source>
        <strain evidence="2">Tucson 15287-2541.00</strain>
    </source>
</reference>